<dbReference type="SUPFAM" id="SSF48726">
    <property type="entry name" value="Immunoglobulin"/>
    <property type="match status" value="2"/>
</dbReference>
<evidence type="ECO:0000259" key="2">
    <source>
        <dbReference type="PROSITE" id="PS50835"/>
    </source>
</evidence>
<evidence type="ECO:0000256" key="1">
    <source>
        <dbReference type="SAM" id="MobiDB-lite"/>
    </source>
</evidence>
<dbReference type="Proteomes" id="UP001153321">
    <property type="component" value="Chromosome 8"/>
</dbReference>
<accession>A0A9P0N8V9</accession>
<evidence type="ECO:0000313" key="4">
    <source>
        <dbReference type="Proteomes" id="UP001153321"/>
    </source>
</evidence>
<dbReference type="InterPro" id="IPR013106">
    <property type="entry name" value="Ig_V-set"/>
</dbReference>
<feature type="compositionally biased region" description="Basic residues" evidence="1">
    <location>
        <begin position="36"/>
        <end position="52"/>
    </location>
</feature>
<dbReference type="InterPro" id="IPR036179">
    <property type="entry name" value="Ig-like_dom_sf"/>
</dbReference>
<feature type="compositionally biased region" description="Low complexity" evidence="1">
    <location>
        <begin position="24"/>
        <end position="35"/>
    </location>
</feature>
<protein>
    <recommendedName>
        <fullName evidence="2">Ig-like domain-containing protein</fullName>
    </recommendedName>
</protein>
<dbReference type="AlphaFoldDB" id="A0A9P0N8V9"/>
<organism evidence="3 4">
    <name type="scientific">Spodoptera littoralis</name>
    <name type="common">Egyptian cotton leafworm</name>
    <dbReference type="NCBI Taxonomy" id="7109"/>
    <lineage>
        <taxon>Eukaryota</taxon>
        <taxon>Metazoa</taxon>
        <taxon>Ecdysozoa</taxon>
        <taxon>Arthropoda</taxon>
        <taxon>Hexapoda</taxon>
        <taxon>Insecta</taxon>
        <taxon>Pterygota</taxon>
        <taxon>Neoptera</taxon>
        <taxon>Endopterygota</taxon>
        <taxon>Lepidoptera</taxon>
        <taxon>Glossata</taxon>
        <taxon>Ditrysia</taxon>
        <taxon>Noctuoidea</taxon>
        <taxon>Noctuidae</taxon>
        <taxon>Amphipyrinae</taxon>
        <taxon>Spodoptera</taxon>
    </lineage>
</organism>
<proteinExistence type="predicted"/>
<dbReference type="Pfam" id="PF07686">
    <property type="entry name" value="V-set"/>
    <property type="match status" value="1"/>
</dbReference>
<sequence length="317" mass="35868">MRVDRCGHIDKMIEYKKFEGRAARAAAGSSQSPRAARTHLSRPRHVRRGRATPRVRAAALPARSHQLSIKEFVVPSAVEVGKDAELKCQYELNADEKEVAFFIKWWWTPESGSSYDKKLIYQRIAGHNPETQVRHDNTSQIEIKENDSIVLLNVNPVDSGTYECEVSNIDEIRKHEKLIVYSLVVGPEINYTLINNEAEDKNDDMLLIECQTEDIAPMPDMSIIFQGEKLNVTKSIEDSDNDGFYNIHANATVSTADIDVGEIRCELWYTALEHKRYVVIESYVAPGRDASSTTELPEDNSTEPDPTHNSLQNYSKS</sequence>
<dbReference type="InterPro" id="IPR013783">
    <property type="entry name" value="Ig-like_fold"/>
</dbReference>
<gene>
    <name evidence="3" type="ORF">SPLIT_LOCUS12040</name>
</gene>
<feature type="region of interest" description="Disordered" evidence="1">
    <location>
        <begin position="24"/>
        <end position="52"/>
    </location>
</feature>
<dbReference type="InterPro" id="IPR007110">
    <property type="entry name" value="Ig-like_dom"/>
</dbReference>
<keyword evidence="4" id="KW-1185">Reference proteome</keyword>
<feature type="compositionally biased region" description="Polar residues" evidence="1">
    <location>
        <begin position="303"/>
        <end position="317"/>
    </location>
</feature>
<dbReference type="Gene3D" id="2.60.40.10">
    <property type="entry name" value="Immunoglobulins"/>
    <property type="match status" value="1"/>
</dbReference>
<feature type="domain" description="Ig-like" evidence="2">
    <location>
        <begin position="53"/>
        <end position="180"/>
    </location>
</feature>
<evidence type="ECO:0000313" key="3">
    <source>
        <dbReference type="EMBL" id="CAH1646689.1"/>
    </source>
</evidence>
<dbReference type="PROSITE" id="PS50835">
    <property type="entry name" value="IG_LIKE"/>
    <property type="match status" value="1"/>
</dbReference>
<feature type="region of interest" description="Disordered" evidence="1">
    <location>
        <begin position="288"/>
        <end position="317"/>
    </location>
</feature>
<dbReference type="PANTHER" id="PTHR21261">
    <property type="entry name" value="BEAT PROTEIN"/>
    <property type="match status" value="1"/>
</dbReference>
<name>A0A9P0N8V9_SPOLI</name>
<dbReference type="EMBL" id="LR824539">
    <property type="protein sequence ID" value="CAH1646689.1"/>
    <property type="molecule type" value="Genomic_DNA"/>
</dbReference>
<dbReference type="SMART" id="SM00409">
    <property type="entry name" value="IG"/>
    <property type="match status" value="1"/>
</dbReference>
<dbReference type="InterPro" id="IPR003599">
    <property type="entry name" value="Ig_sub"/>
</dbReference>
<reference evidence="3" key="1">
    <citation type="submission" date="2022-02" db="EMBL/GenBank/DDBJ databases">
        <authorList>
            <person name="King R."/>
        </authorList>
    </citation>
    <scope>NUCLEOTIDE SEQUENCE</scope>
</reference>